<organism evidence="7 8">
    <name type="scientific">Daeguia caeni</name>
    <dbReference type="NCBI Taxonomy" id="439612"/>
    <lineage>
        <taxon>Bacteria</taxon>
        <taxon>Pseudomonadati</taxon>
        <taxon>Pseudomonadota</taxon>
        <taxon>Alphaproteobacteria</taxon>
        <taxon>Hyphomicrobiales</taxon>
        <taxon>Brucellaceae</taxon>
        <taxon>Daeguia</taxon>
    </lineage>
</organism>
<dbReference type="Proteomes" id="UP001596042">
    <property type="component" value="Unassembled WGS sequence"/>
</dbReference>
<accession>A0ABV9H5E4</accession>
<name>A0ABV9H5E4_9HYPH</name>
<keyword evidence="3 6" id="KW-0812">Transmembrane</keyword>
<evidence type="ECO:0000256" key="1">
    <source>
        <dbReference type="ARBA" id="ARBA00004651"/>
    </source>
</evidence>
<evidence type="ECO:0000256" key="6">
    <source>
        <dbReference type="SAM" id="Phobius"/>
    </source>
</evidence>
<dbReference type="PANTHER" id="PTHR30086:SF20">
    <property type="entry name" value="ARGININE EXPORTER PROTEIN ARGO-RELATED"/>
    <property type="match status" value="1"/>
</dbReference>
<feature type="transmembrane region" description="Helical" evidence="6">
    <location>
        <begin position="113"/>
        <end position="133"/>
    </location>
</feature>
<dbReference type="InterPro" id="IPR001123">
    <property type="entry name" value="LeuE-type"/>
</dbReference>
<evidence type="ECO:0000256" key="4">
    <source>
        <dbReference type="ARBA" id="ARBA00022989"/>
    </source>
</evidence>
<dbReference type="Pfam" id="PF01810">
    <property type="entry name" value="LysE"/>
    <property type="match status" value="1"/>
</dbReference>
<feature type="transmembrane region" description="Helical" evidence="6">
    <location>
        <begin position="6"/>
        <end position="32"/>
    </location>
</feature>
<dbReference type="RefSeq" id="WP_374834190.1">
    <property type="nucleotide sequence ID" value="NZ_JBHEEZ010000042.1"/>
</dbReference>
<protein>
    <submittedName>
        <fullName evidence="7">LysE family translocator</fullName>
    </submittedName>
</protein>
<evidence type="ECO:0000313" key="8">
    <source>
        <dbReference type="Proteomes" id="UP001596042"/>
    </source>
</evidence>
<evidence type="ECO:0000256" key="2">
    <source>
        <dbReference type="ARBA" id="ARBA00022475"/>
    </source>
</evidence>
<keyword evidence="2" id="KW-1003">Cell membrane</keyword>
<feature type="transmembrane region" description="Helical" evidence="6">
    <location>
        <begin position="153"/>
        <end position="174"/>
    </location>
</feature>
<proteinExistence type="predicted"/>
<reference evidence="8" key="1">
    <citation type="journal article" date="2019" name="Int. J. Syst. Evol. Microbiol.">
        <title>The Global Catalogue of Microorganisms (GCM) 10K type strain sequencing project: providing services to taxonomists for standard genome sequencing and annotation.</title>
        <authorList>
            <consortium name="The Broad Institute Genomics Platform"/>
            <consortium name="The Broad Institute Genome Sequencing Center for Infectious Disease"/>
            <person name="Wu L."/>
            <person name="Ma J."/>
        </authorList>
    </citation>
    <scope>NUCLEOTIDE SEQUENCE [LARGE SCALE GENOMIC DNA]</scope>
    <source>
        <strain evidence="8">CGMCC 1.15731</strain>
    </source>
</reference>
<keyword evidence="8" id="KW-1185">Reference proteome</keyword>
<keyword evidence="4 6" id="KW-1133">Transmembrane helix</keyword>
<evidence type="ECO:0000256" key="3">
    <source>
        <dbReference type="ARBA" id="ARBA00022692"/>
    </source>
</evidence>
<comment type="caution">
    <text evidence="7">The sequence shown here is derived from an EMBL/GenBank/DDBJ whole genome shotgun (WGS) entry which is preliminary data.</text>
</comment>
<sequence length="205" mass="22399">MDTASLLTFAGVLFVVAALPGPNIGALVARVLICGCRGVWSFVLGLWIGDAFWLTLAVFGVAAIANMFYTAFLILKWAGILYLVFLAWKMWMSPVEHHEGDRPLTRDKEAGKLFMSALAVTLGNPKIMVFYLAVLPTNIDISEITIIDWLEMLTLMFLILAPVYGGWIVLAAQARRLLRNPRAMRIANRTSAGLMASVAAALAAQ</sequence>
<evidence type="ECO:0000256" key="5">
    <source>
        <dbReference type="ARBA" id="ARBA00023136"/>
    </source>
</evidence>
<dbReference type="PANTHER" id="PTHR30086">
    <property type="entry name" value="ARGININE EXPORTER PROTEIN ARGO"/>
    <property type="match status" value="1"/>
</dbReference>
<feature type="transmembrane region" description="Helical" evidence="6">
    <location>
        <begin position="71"/>
        <end position="92"/>
    </location>
</feature>
<gene>
    <name evidence="7" type="ORF">ACFO1V_10460</name>
</gene>
<dbReference type="EMBL" id="JBHSEL010000104">
    <property type="protein sequence ID" value="MFC4625631.1"/>
    <property type="molecule type" value="Genomic_DNA"/>
</dbReference>
<evidence type="ECO:0000313" key="7">
    <source>
        <dbReference type="EMBL" id="MFC4625631.1"/>
    </source>
</evidence>
<comment type="subcellular location">
    <subcellularLocation>
        <location evidence="1">Cell membrane</location>
        <topology evidence="1">Multi-pass membrane protein</topology>
    </subcellularLocation>
</comment>
<keyword evidence="5 6" id="KW-0472">Membrane</keyword>
<feature type="transmembrane region" description="Helical" evidence="6">
    <location>
        <begin position="39"/>
        <end position="65"/>
    </location>
</feature>